<gene>
    <name evidence="2" type="ORF">Vretimale_14324</name>
</gene>
<organism evidence="2 3">
    <name type="scientific">Volvox reticuliferus</name>
    <dbReference type="NCBI Taxonomy" id="1737510"/>
    <lineage>
        <taxon>Eukaryota</taxon>
        <taxon>Viridiplantae</taxon>
        <taxon>Chlorophyta</taxon>
        <taxon>core chlorophytes</taxon>
        <taxon>Chlorophyceae</taxon>
        <taxon>CS clade</taxon>
        <taxon>Chlamydomonadales</taxon>
        <taxon>Volvocaceae</taxon>
        <taxon>Volvox</taxon>
    </lineage>
</organism>
<dbReference type="EMBL" id="BNCQ01000035">
    <property type="protein sequence ID" value="GIM10754.1"/>
    <property type="molecule type" value="Genomic_DNA"/>
</dbReference>
<dbReference type="AlphaFoldDB" id="A0A8J4GNZ0"/>
<keyword evidence="1" id="KW-0732">Signal</keyword>
<accession>A0A8J4GNZ0</accession>
<evidence type="ECO:0008006" key="4">
    <source>
        <dbReference type="Google" id="ProtNLM"/>
    </source>
</evidence>
<sequence>MCAVRGWGLILSWALLAVGRLDEKHLVMHVLYGTNVVKYSASTYAVTYAGRPSLQGGSSCSDQLPVQLVWGWSREGDRQGFARRTAHTSGSIGSSVSYALATSDMAGWELACIYGALCA</sequence>
<feature type="chain" id="PRO_5035316258" description="Secreted protein" evidence="1">
    <location>
        <begin position="20"/>
        <end position="119"/>
    </location>
</feature>
<comment type="caution">
    <text evidence="2">The sequence shown here is derived from an EMBL/GenBank/DDBJ whole genome shotgun (WGS) entry which is preliminary data.</text>
</comment>
<protein>
    <recommendedName>
        <fullName evidence="4">Secreted protein</fullName>
    </recommendedName>
</protein>
<dbReference type="Proteomes" id="UP000722791">
    <property type="component" value="Unassembled WGS sequence"/>
</dbReference>
<feature type="signal peptide" evidence="1">
    <location>
        <begin position="1"/>
        <end position="19"/>
    </location>
</feature>
<reference evidence="2" key="1">
    <citation type="journal article" date="2021" name="Proc. Natl. Acad. Sci. U.S.A.">
        <title>Three genomes in the algal genus Volvox reveal the fate of a haploid sex-determining region after a transition to homothallism.</title>
        <authorList>
            <person name="Yamamoto K."/>
            <person name="Hamaji T."/>
            <person name="Kawai-Toyooka H."/>
            <person name="Matsuzaki R."/>
            <person name="Takahashi F."/>
            <person name="Nishimura Y."/>
            <person name="Kawachi M."/>
            <person name="Noguchi H."/>
            <person name="Minakuchi Y."/>
            <person name="Umen J.G."/>
            <person name="Toyoda A."/>
            <person name="Nozaki H."/>
        </authorList>
    </citation>
    <scope>NUCLEOTIDE SEQUENCE</scope>
    <source>
        <strain evidence="2">NIES-3785</strain>
    </source>
</reference>
<evidence type="ECO:0000313" key="2">
    <source>
        <dbReference type="EMBL" id="GIM10754.1"/>
    </source>
</evidence>
<evidence type="ECO:0000313" key="3">
    <source>
        <dbReference type="Proteomes" id="UP000722791"/>
    </source>
</evidence>
<proteinExistence type="predicted"/>
<evidence type="ECO:0000256" key="1">
    <source>
        <dbReference type="SAM" id="SignalP"/>
    </source>
</evidence>
<name>A0A8J4GNZ0_9CHLO</name>